<protein>
    <submittedName>
        <fullName evidence="2">Class I SAM-dependent methyltransferase</fullName>
    </submittedName>
</protein>
<dbReference type="EMBL" id="JADIKG010000012">
    <property type="protein sequence ID" value="MFK2874043.1"/>
    <property type="molecule type" value="Genomic_DNA"/>
</dbReference>
<dbReference type="InterPro" id="IPR029063">
    <property type="entry name" value="SAM-dependent_MTases_sf"/>
</dbReference>
<accession>A0ABW8IVU3</accession>
<evidence type="ECO:0000259" key="1">
    <source>
        <dbReference type="Pfam" id="PF13649"/>
    </source>
</evidence>
<sequence>MNSFYDELAPYYHLLYGDWDASIAKQGDALADLLCESGVLPGASVLDAASGIGTQTIGLLQRGYQVTASDISSGAINRLRNELLSRDLCATAFVDDLRTLDGTLSESVAAVLACDNSIPHLLSDSDILQALQSCWRCLLPGGIAILSVRDYAAIERKNPDVRPYGLRLVDGNRFLAVQVWEWDADQYDLRLYLTTELPSGICETKLIRSRYYAVTIEKLRELMVRAGFVQIQRRDNVLFQPVIMGYRPLSS</sequence>
<dbReference type="GO" id="GO:0008168">
    <property type="term" value="F:methyltransferase activity"/>
    <property type="evidence" value="ECO:0007669"/>
    <property type="project" value="UniProtKB-KW"/>
</dbReference>
<dbReference type="Proteomes" id="UP001620405">
    <property type="component" value="Unassembled WGS sequence"/>
</dbReference>
<dbReference type="RefSeq" id="WP_284401162.1">
    <property type="nucleotide sequence ID" value="NZ_BSNQ01000009.1"/>
</dbReference>
<evidence type="ECO:0000313" key="2">
    <source>
        <dbReference type="EMBL" id="MFK2874043.1"/>
    </source>
</evidence>
<dbReference type="Pfam" id="PF13649">
    <property type="entry name" value="Methyltransf_25"/>
    <property type="match status" value="1"/>
</dbReference>
<dbReference type="InterPro" id="IPR041698">
    <property type="entry name" value="Methyltransf_25"/>
</dbReference>
<dbReference type="Gene3D" id="3.40.50.150">
    <property type="entry name" value="Vaccinia Virus protein VP39"/>
    <property type="match status" value="1"/>
</dbReference>
<keyword evidence="2" id="KW-0808">Transferase</keyword>
<evidence type="ECO:0000313" key="3">
    <source>
        <dbReference type="Proteomes" id="UP001620405"/>
    </source>
</evidence>
<feature type="domain" description="Methyltransferase" evidence="1">
    <location>
        <begin position="45"/>
        <end position="142"/>
    </location>
</feature>
<reference evidence="2 3" key="1">
    <citation type="submission" date="2020-10" db="EMBL/GenBank/DDBJ databases">
        <title>Phylogeny of dyella-like bacteria.</title>
        <authorList>
            <person name="Fu J."/>
        </authorList>
    </citation>
    <scope>NUCLEOTIDE SEQUENCE [LARGE SCALE GENOMIC DNA]</scope>
    <source>
        <strain evidence="2 3">DHOB07</strain>
    </source>
</reference>
<keyword evidence="3" id="KW-1185">Reference proteome</keyword>
<proteinExistence type="predicted"/>
<comment type="caution">
    <text evidence="2">The sequence shown here is derived from an EMBL/GenBank/DDBJ whole genome shotgun (WGS) entry which is preliminary data.</text>
</comment>
<gene>
    <name evidence="2" type="ORF">ISP13_10915</name>
</gene>
<keyword evidence="2" id="KW-0489">Methyltransferase</keyword>
<dbReference type="GO" id="GO:0032259">
    <property type="term" value="P:methylation"/>
    <property type="evidence" value="ECO:0007669"/>
    <property type="project" value="UniProtKB-KW"/>
</dbReference>
<organism evidence="2 3">
    <name type="scientific">Dyella lipolytica</name>
    <dbReference type="NCBI Taxonomy" id="1867835"/>
    <lineage>
        <taxon>Bacteria</taxon>
        <taxon>Pseudomonadati</taxon>
        <taxon>Pseudomonadota</taxon>
        <taxon>Gammaproteobacteria</taxon>
        <taxon>Lysobacterales</taxon>
        <taxon>Rhodanobacteraceae</taxon>
        <taxon>Dyella</taxon>
    </lineage>
</organism>
<name>A0ABW8IVU3_9GAMM</name>
<dbReference type="SUPFAM" id="SSF53335">
    <property type="entry name" value="S-adenosyl-L-methionine-dependent methyltransferases"/>
    <property type="match status" value="1"/>
</dbReference>
<dbReference type="CDD" id="cd02440">
    <property type="entry name" value="AdoMet_MTases"/>
    <property type="match status" value="1"/>
</dbReference>